<evidence type="ECO:0000256" key="6">
    <source>
        <dbReference type="ARBA" id="ARBA00023242"/>
    </source>
</evidence>
<keyword evidence="4" id="KW-0808">Transferase</keyword>
<dbReference type="PANTHER" id="PTHR45875">
    <property type="entry name" value="METHYLTRANSFERASE N6AMT1"/>
    <property type="match status" value="1"/>
</dbReference>
<dbReference type="InterPro" id="IPR052190">
    <property type="entry name" value="Euk-Arch_PrmC-MTase"/>
</dbReference>
<keyword evidence="6" id="KW-0539">Nucleus</keyword>
<evidence type="ECO:0000256" key="1">
    <source>
        <dbReference type="ARBA" id="ARBA00004123"/>
    </source>
</evidence>
<dbReference type="GO" id="GO:0008757">
    <property type="term" value="F:S-adenosylmethionine-dependent methyltransferase activity"/>
    <property type="evidence" value="ECO:0007669"/>
    <property type="project" value="TreeGrafter"/>
</dbReference>
<dbReference type="GO" id="GO:0035657">
    <property type="term" value="C:eRF1 methyltransferase complex"/>
    <property type="evidence" value="ECO:0007669"/>
    <property type="project" value="TreeGrafter"/>
</dbReference>
<reference evidence="9" key="1">
    <citation type="submission" date="2016-10" db="EMBL/GenBank/DDBJ databases">
        <authorList>
            <person name="Jeantristanb JTB J.-T."/>
            <person name="Ricardo R."/>
        </authorList>
    </citation>
    <scope>NUCLEOTIDE SEQUENCE [LARGE SCALE GENOMIC DNA]</scope>
</reference>
<evidence type="ECO:0000313" key="9">
    <source>
        <dbReference type="Proteomes" id="UP000249723"/>
    </source>
</evidence>
<dbReference type="EMBL" id="FMWP01000010">
    <property type="protein sequence ID" value="SCZ87517.1"/>
    <property type="molecule type" value="Genomic_DNA"/>
</dbReference>
<dbReference type="InterPro" id="IPR002052">
    <property type="entry name" value="DNA_methylase_N6_adenine_CS"/>
</dbReference>
<dbReference type="GO" id="GO:0008276">
    <property type="term" value="F:protein methyltransferase activity"/>
    <property type="evidence" value="ECO:0007669"/>
    <property type="project" value="TreeGrafter"/>
</dbReference>
<dbReference type="SUPFAM" id="SSF53335">
    <property type="entry name" value="S-adenosyl-L-methionine-dependent methyltransferases"/>
    <property type="match status" value="1"/>
</dbReference>
<dbReference type="Pfam" id="PF05175">
    <property type="entry name" value="MTS"/>
    <property type="match status" value="1"/>
</dbReference>
<proteinExistence type="inferred from homology"/>
<dbReference type="STRING" id="289078.A0A2X0K661"/>
<evidence type="ECO:0000256" key="2">
    <source>
        <dbReference type="ARBA" id="ARBA00006149"/>
    </source>
</evidence>
<dbReference type="FunFam" id="3.40.50.150:FF:000077">
    <property type="entry name" value="HemK methyltransferase family member 2"/>
    <property type="match status" value="1"/>
</dbReference>
<sequence>MIPTPSTSHLSKLDFESVYEPAEDTFALLDALEADRARLQGSQLCLEIGSGSGVVSTFLGTLLDPNSALLLTTDLSLPACLATHETPRLNSLRTPFEIVQTDLCTCLFPRLQHACDVIVFNPPYVPTYEDELELARMEGLLERAWAGGADGMQVTDRLLDVVEVRVGWEGGNSRGLFYLVTIVQNKPQQIIEGLEKKGLRGEVVLKRRAGGEHLHILRFSRPDPTTEAPEA</sequence>
<keyword evidence="5" id="KW-0949">S-adenosyl-L-methionine</keyword>
<evidence type="ECO:0000256" key="4">
    <source>
        <dbReference type="ARBA" id="ARBA00022679"/>
    </source>
</evidence>
<comment type="subcellular location">
    <subcellularLocation>
        <location evidence="1">Nucleus</location>
    </subcellularLocation>
</comment>
<evidence type="ECO:0000256" key="3">
    <source>
        <dbReference type="ARBA" id="ARBA00022603"/>
    </source>
</evidence>
<evidence type="ECO:0000259" key="7">
    <source>
        <dbReference type="Pfam" id="PF05175"/>
    </source>
</evidence>
<dbReference type="GO" id="GO:0032259">
    <property type="term" value="P:methylation"/>
    <property type="evidence" value="ECO:0007669"/>
    <property type="project" value="UniProtKB-KW"/>
</dbReference>
<name>A0A2X0K661_9BASI</name>
<dbReference type="PANTHER" id="PTHR45875:SF1">
    <property type="entry name" value="METHYLTRANSFERASE N6AMT1"/>
    <property type="match status" value="1"/>
</dbReference>
<keyword evidence="9" id="KW-1185">Reference proteome</keyword>
<dbReference type="OrthoDB" id="406152at2759"/>
<comment type="similarity">
    <text evidence="2">Belongs to the eukaryotic/archaeal PrmC-related family.</text>
</comment>
<organism evidence="8 9">
    <name type="scientific">Microbotryum saponariae</name>
    <dbReference type="NCBI Taxonomy" id="289078"/>
    <lineage>
        <taxon>Eukaryota</taxon>
        <taxon>Fungi</taxon>
        <taxon>Dikarya</taxon>
        <taxon>Basidiomycota</taxon>
        <taxon>Pucciniomycotina</taxon>
        <taxon>Microbotryomycetes</taxon>
        <taxon>Microbotryales</taxon>
        <taxon>Microbotryaceae</taxon>
        <taxon>Microbotryum</taxon>
    </lineage>
</organism>
<dbReference type="Proteomes" id="UP000249723">
    <property type="component" value="Unassembled WGS sequence"/>
</dbReference>
<dbReference type="AlphaFoldDB" id="A0A2X0K661"/>
<keyword evidence="3" id="KW-0489">Methyltransferase</keyword>
<dbReference type="PROSITE" id="PS00092">
    <property type="entry name" value="N6_MTASE"/>
    <property type="match status" value="1"/>
</dbReference>
<evidence type="ECO:0000256" key="5">
    <source>
        <dbReference type="ARBA" id="ARBA00022691"/>
    </source>
</evidence>
<dbReference type="Gene3D" id="3.40.50.150">
    <property type="entry name" value="Vaccinia Virus protein VP39"/>
    <property type="match status" value="1"/>
</dbReference>
<protein>
    <submittedName>
        <fullName evidence="8">BZ3500_MvSof-1268-A1-R1_Chr2-2g04983 protein</fullName>
    </submittedName>
</protein>
<evidence type="ECO:0000313" key="8">
    <source>
        <dbReference type="EMBL" id="SCZ87517.1"/>
    </source>
</evidence>
<dbReference type="InterPro" id="IPR007848">
    <property type="entry name" value="Small_mtfrase_dom"/>
</dbReference>
<accession>A0A2X0K661</accession>
<dbReference type="GO" id="GO:0003676">
    <property type="term" value="F:nucleic acid binding"/>
    <property type="evidence" value="ECO:0007669"/>
    <property type="project" value="InterPro"/>
</dbReference>
<dbReference type="InterPro" id="IPR029063">
    <property type="entry name" value="SAM-dependent_MTases_sf"/>
</dbReference>
<feature type="domain" description="Methyltransferase small" evidence="7">
    <location>
        <begin position="28"/>
        <end position="133"/>
    </location>
</feature>
<dbReference type="GO" id="GO:0005634">
    <property type="term" value="C:nucleus"/>
    <property type="evidence" value="ECO:0007669"/>
    <property type="project" value="UniProtKB-SubCell"/>
</dbReference>
<gene>
    <name evidence="8" type="ORF">BZ3500_MVSOF-1268-A1-R1_CHR2-2G04983</name>
</gene>